<accession>A0A9P9JTQ7</accession>
<name>A0A9P9JTQ7_FUSRE</name>
<reference evidence="1" key="1">
    <citation type="journal article" date="2021" name="Nat. Commun.">
        <title>Genetic determinants of endophytism in the Arabidopsis root mycobiome.</title>
        <authorList>
            <person name="Mesny F."/>
            <person name="Miyauchi S."/>
            <person name="Thiergart T."/>
            <person name="Pickel B."/>
            <person name="Atanasova L."/>
            <person name="Karlsson M."/>
            <person name="Huettel B."/>
            <person name="Barry K.W."/>
            <person name="Haridas S."/>
            <person name="Chen C."/>
            <person name="Bauer D."/>
            <person name="Andreopoulos W."/>
            <person name="Pangilinan J."/>
            <person name="LaButti K."/>
            <person name="Riley R."/>
            <person name="Lipzen A."/>
            <person name="Clum A."/>
            <person name="Drula E."/>
            <person name="Henrissat B."/>
            <person name="Kohler A."/>
            <person name="Grigoriev I.V."/>
            <person name="Martin F.M."/>
            <person name="Hacquard S."/>
        </authorList>
    </citation>
    <scope>NUCLEOTIDE SEQUENCE</scope>
    <source>
        <strain evidence="1">MPI-CAGE-AT-0023</strain>
    </source>
</reference>
<dbReference type="OrthoDB" id="10608910at2759"/>
<dbReference type="Proteomes" id="UP000720189">
    <property type="component" value="Unassembled WGS sequence"/>
</dbReference>
<sequence length="131" mass="14458">MLNHTIARPTIGSLPVLFLWHDTWWHGTTTASLPLTMGLWLHVVAPAGPKRKHHNIFIDAQHAPPIPVEGFLPWPGTVLGLGVDHRRGQSPCIVSSKVNSERDAQKLGVIGYDHGGRSRPMAPRFDEPQTV</sequence>
<protein>
    <submittedName>
        <fullName evidence="1">Uncharacterized protein</fullName>
    </submittedName>
</protein>
<organism evidence="1 2">
    <name type="scientific">Fusarium redolens</name>
    <dbReference type="NCBI Taxonomy" id="48865"/>
    <lineage>
        <taxon>Eukaryota</taxon>
        <taxon>Fungi</taxon>
        <taxon>Dikarya</taxon>
        <taxon>Ascomycota</taxon>
        <taxon>Pezizomycotina</taxon>
        <taxon>Sordariomycetes</taxon>
        <taxon>Hypocreomycetidae</taxon>
        <taxon>Hypocreales</taxon>
        <taxon>Nectriaceae</taxon>
        <taxon>Fusarium</taxon>
        <taxon>Fusarium redolens species complex</taxon>
    </lineage>
</organism>
<keyword evidence="2" id="KW-1185">Reference proteome</keyword>
<comment type="caution">
    <text evidence="1">The sequence shown here is derived from an EMBL/GenBank/DDBJ whole genome shotgun (WGS) entry which is preliminary data.</text>
</comment>
<dbReference type="AlphaFoldDB" id="A0A9P9JTQ7"/>
<evidence type="ECO:0000313" key="1">
    <source>
        <dbReference type="EMBL" id="KAH7237477.1"/>
    </source>
</evidence>
<evidence type="ECO:0000313" key="2">
    <source>
        <dbReference type="Proteomes" id="UP000720189"/>
    </source>
</evidence>
<gene>
    <name evidence="1" type="ORF">BKA55DRAFT_543011</name>
</gene>
<dbReference type="RefSeq" id="XP_046045336.1">
    <property type="nucleotide sequence ID" value="XM_046190539.1"/>
</dbReference>
<dbReference type="EMBL" id="JAGMUX010000015">
    <property type="protein sequence ID" value="KAH7237477.1"/>
    <property type="molecule type" value="Genomic_DNA"/>
</dbReference>
<proteinExistence type="predicted"/>
<dbReference type="GeneID" id="70220493"/>